<sequence>MCLHPPEPSRIFTITRPHLVVQPSNPSVVQLSNPSVVQPSNPPNETMVPRSDSCFQEYGCVCTLYLLFIVVVLKCGYLNVRR</sequence>
<proteinExistence type="predicted"/>
<gene>
    <name evidence="2" type="ORF">L5515_012910</name>
</gene>
<accession>A0AAE9JH67</accession>
<organism evidence="2 3">
    <name type="scientific">Caenorhabditis briggsae</name>
    <dbReference type="NCBI Taxonomy" id="6238"/>
    <lineage>
        <taxon>Eukaryota</taxon>
        <taxon>Metazoa</taxon>
        <taxon>Ecdysozoa</taxon>
        <taxon>Nematoda</taxon>
        <taxon>Chromadorea</taxon>
        <taxon>Rhabditida</taxon>
        <taxon>Rhabditina</taxon>
        <taxon>Rhabditomorpha</taxon>
        <taxon>Rhabditoidea</taxon>
        <taxon>Rhabditidae</taxon>
        <taxon>Peloderinae</taxon>
        <taxon>Caenorhabditis</taxon>
    </lineage>
</organism>
<reference evidence="2 3" key="1">
    <citation type="submission" date="2022-04" db="EMBL/GenBank/DDBJ databases">
        <title>Chromosome-level reference genomes for two strains of Caenorhabditis briggsae: an improved platform for comparative genomics.</title>
        <authorList>
            <person name="Stevens L."/>
            <person name="Andersen E."/>
        </authorList>
    </citation>
    <scope>NUCLEOTIDE SEQUENCE [LARGE SCALE GENOMIC DNA]</scope>
    <source>
        <strain evidence="2">VX34</strain>
        <tissue evidence="2">Whole-organism</tissue>
    </source>
</reference>
<feature type="transmembrane region" description="Helical" evidence="1">
    <location>
        <begin position="55"/>
        <end position="77"/>
    </location>
</feature>
<evidence type="ECO:0000256" key="1">
    <source>
        <dbReference type="SAM" id="Phobius"/>
    </source>
</evidence>
<evidence type="ECO:0000313" key="3">
    <source>
        <dbReference type="Proteomes" id="UP000829354"/>
    </source>
</evidence>
<keyword evidence="1" id="KW-0812">Transmembrane</keyword>
<dbReference type="EMBL" id="CP092623">
    <property type="protein sequence ID" value="UMM31434.1"/>
    <property type="molecule type" value="Genomic_DNA"/>
</dbReference>
<keyword evidence="3" id="KW-1185">Reference proteome</keyword>
<dbReference type="Proteomes" id="UP000829354">
    <property type="component" value="Chromosome IV"/>
</dbReference>
<keyword evidence="1" id="KW-0472">Membrane</keyword>
<keyword evidence="1" id="KW-1133">Transmembrane helix</keyword>
<evidence type="ECO:0000313" key="2">
    <source>
        <dbReference type="EMBL" id="UMM31434.1"/>
    </source>
</evidence>
<protein>
    <submittedName>
        <fullName evidence="2">Uncharacterized protein</fullName>
    </submittedName>
</protein>
<name>A0AAE9JH67_CAEBR</name>
<dbReference type="AlphaFoldDB" id="A0AAE9JH67"/>